<evidence type="ECO:0000256" key="1">
    <source>
        <dbReference type="SAM" id="MobiDB-lite"/>
    </source>
</evidence>
<dbReference type="Proteomes" id="UP000249056">
    <property type="component" value="Unassembled WGS sequence"/>
</dbReference>
<comment type="caution">
    <text evidence="3">The sequence shown here is derived from an EMBL/GenBank/DDBJ whole genome shotgun (WGS) entry which is preliminary data.</text>
</comment>
<feature type="region of interest" description="Disordered" evidence="1">
    <location>
        <begin position="66"/>
        <end position="91"/>
    </location>
</feature>
<sequence length="152" mass="16887">MRTSQSSPQSVVNSSMVMTEEISPEDAAAIELDNEIALLQEQISSLKDQRRLQTATILSSQASKSILSNLRKSSSKTVSLKSPAPTDSNPLLATSAAQTTHNLENLYRACAHQLHHFKFKIRIQTLWIMDMFWAFALMLEMLANSFGLTISC</sequence>
<reference evidence="3 4" key="1">
    <citation type="submission" date="2018-06" db="EMBL/GenBank/DDBJ databases">
        <title>Genome Sequence of the Brown Rot Fungal Pathogen Monilinia fructigena.</title>
        <authorList>
            <person name="Landi L."/>
            <person name="De Miccolis Angelini R.M."/>
            <person name="Pollastro S."/>
            <person name="Abate D."/>
            <person name="Faretra F."/>
            <person name="Romanazzi G."/>
        </authorList>
    </citation>
    <scope>NUCLEOTIDE SEQUENCE [LARGE SCALE GENOMIC DNA]</scope>
    <source>
        <strain evidence="3 4">Mfrg269</strain>
    </source>
</reference>
<name>A0A395J2T1_9HELO</name>
<keyword evidence="2" id="KW-0472">Membrane</keyword>
<gene>
    <name evidence="3" type="ORF">DID88_007565</name>
</gene>
<feature type="transmembrane region" description="Helical" evidence="2">
    <location>
        <begin position="126"/>
        <end position="150"/>
    </location>
</feature>
<evidence type="ECO:0000256" key="2">
    <source>
        <dbReference type="SAM" id="Phobius"/>
    </source>
</evidence>
<keyword evidence="2" id="KW-0812">Transmembrane</keyword>
<dbReference type="EMBL" id="QKRW01000005">
    <property type="protein sequence ID" value="RAL66782.1"/>
    <property type="molecule type" value="Genomic_DNA"/>
</dbReference>
<keyword evidence="2" id="KW-1133">Transmembrane helix</keyword>
<keyword evidence="4" id="KW-1185">Reference proteome</keyword>
<protein>
    <submittedName>
        <fullName evidence="3">Uncharacterized protein</fullName>
    </submittedName>
</protein>
<organism evidence="3 4">
    <name type="scientific">Monilinia fructigena</name>
    <dbReference type="NCBI Taxonomy" id="38457"/>
    <lineage>
        <taxon>Eukaryota</taxon>
        <taxon>Fungi</taxon>
        <taxon>Dikarya</taxon>
        <taxon>Ascomycota</taxon>
        <taxon>Pezizomycotina</taxon>
        <taxon>Leotiomycetes</taxon>
        <taxon>Helotiales</taxon>
        <taxon>Sclerotiniaceae</taxon>
        <taxon>Monilinia</taxon>
    </lineage>
</organism>
<evidence type="ECO:0000313" key="3">
    <source>
        <dbReference type="EMBL" id="RAL66782.1"/>
    </source>
</evidence>
<accession>A0A395J2T1</accession>
<dbReference type="OrthoDB" id="10050372at2759"/>
<evidence type="ECO:0000313" key="4">
    <source>
        <dbReference type="Proteomes" id="UP000249056"/>
    </source>
</evidence>
<proteinExistence type="predicted"/>
<dbReference type="AlphaFoldDB" id="A0A395J2T1"/>